<evidence type="ECO:0000313" key="4">
    <source>
        <dbReference type="Proteomes" id="UP001500822"/>
    </source>
</evidence>
<feature type="chain" id="PRO_5046535136" evidence="2">
    <location>
        <begin position="30"/>
        <end position="239"/>
    </location>
</feature>
<gene>
    <name evidence="3" type="ORF">GCM10023217_12480</name>
</gene>
<name>A0ABP8Z2W8_9ACTN</name>
<evidence type="ECO:0000256" key="2">
    <source>
        <dbReference type="SAM" id="SignalP"/>
    </source>
</evidence>
<dbReference type="Proteomes" id="UP001500822">
    <property type="component" value="Unassembled WGS sequence"/>
</dbReference>
<proteinExistence type="predicted"/>
<feature type="signal peptide" evidence="2">
    <location>
        <begin position="1"/>
        <end position="29"/>
    </location>
</feature>
<dbReference type="InterPro" id="IPR006311">
    <property type="entry name" value="TAT_signal"/>
</dbReference>
<dbReference type="RefSeq" id="WP_345312823.1">
    <property type="nucleotide sequence ID" value="NZ_BAABIE010000004.1"/>
</dbReference>
<feature type="region of interest" description="Disordered" evidence="1">
    <location>
        <begin position="183"/>
        <end position="239"/>
    </location>
</feature>
<accession>A0ABP8Z2W8</accession>
<protein>
    <submittedName>
        <fullName evidence="3">Uncharacterized protein</fullName>
    </submittedName>
</protein>
<comment type="caution">
    <text evidence="3">The sequence shown here is derived from an EMBL/GenBank/DDBJ whole genome shotgun (WGS) entry which is preliminary data.</text>
</comment>
<evidence type="ECO:0000256" key="1">
    <source>
        <dbReference type="SAM" id="MobiDB-lite"/>
    </source>
</evidence>
<dbReference type="EMBL" id="BAABIE010000004">
    <property type="protein sequence ID" value="GAA4744942.1"/>
    <property type="molecule type" value="Genomic_DNA"/>
</dbReference>
<evidence type="ECO:0000313" key="3">
    <source>
        <dbReference type="EMBL" id="GAA4744942.1"/>
    </source>
</evidence>
<keyword evidence="2" id="KW-0732">Signal</keyword>
<reference evidence="4" key="1">
    <citation type="journal article" date="2019" name="Int. J. Syst. Evol. Microbiol.">
        <title>The Global Catalogue of Microorganisms (GCM) 10K type strain sequencing project: providing services to taxonomists for standard genome sequencing and annotation.</title>
        <authorList>
            <consortium name="The Broad Institute Genomics Platform"/>
            <consortium name="The Broad Institute Genome Sequencing Center for Infectious Disease"/>
            <person name="Wu L."/>
            <person name="Ma J."/>
        </authorList>
    </citation>
    <scope>NUCLEOTIDE SEQUENCE [LARGE SCALE GENOMIC DNA]</scope>
    <source>
        <strain evidence="4">JCM 18077</strain>
    </source>
</reference>
<keyword evidence="4" id="KW-1185">Reference proteome</keyword>
<organism evidence="3 4">
    <name type="scientific">Gordonia alkaliphila</name>
    <dbReference type="NCBI Taxonomy" id="1053547"/>
    <lineage>
        <taxon>Bacteria</taxon>
        <taxon>Bacillati</taxon>
        <taxon>Actinomycetota</taxon>
        <taxon>Actinomycetes</taxon>
        <taxon>Mycobacteriales</taxon>
        <taxon>Gordoniaceae</taxon>
        <taxon>Gordonia</taxon>
    </lineage>
</organism>
<sequence>MRTLTRPTAMAGVALAAAGALALAPLASAAPAHAAAAPILEQVVANQVTSAAALATGGEQAVTAYIAAVNAASLPSLESAATNIAAGKVDVALMNLFVVTAAPTVASVVALLGPIQQVATQPLNNLQTLGANGMDVVAGFGLGMFSGDVVGAIDDARTQIAGLLGAPAVAAGTFAPEPANSLTVTLPGLESDSDAQTAPARDLTVDTPAPVADAPDTSGGDLVGADAQSSSGSGEIDLS</sequence>
<dbReference type="PROSITE" id="PS51318">
    <property type="entry name" value="TAT"/>
    <property type="match status" value="1"/>
</dbReference>